<name>V9L1P2_CALMI</name>
<comment type="similarity">
    <text evidence="1">Belongs to the CRISP family.</text>
</comment>
<evidence type="ECO:0000256" key="2">
    <source>
        <dbReference type="SAM" id="SignalP"/>
    </source>
</evidence>
<dbReference type="RefSeq" id="XP_042191557.1">
    <property type="nucleotide sequence ID" value="XM_042335623.1"/>
</dbReference>
<organism evidence="4">
    <name type="scientific">Callorhinchus milii</name>
    <name type="common">Ghost shark</name>
    <dbReference type="NCBI Taxonomy" id="7868"/>
    <lineage>
        <taxon>Eukaryota</taxon>
        <taxon>Metazoa</taxon>
        <taxon>Chordata</taxon>
        <taxon>Craniata</taxon>
        <taxon>Vertebrata</taxon>
        <taxon>Chondrichthyes</taxon>
        <taxon>Holocephali</taxon>
        <taxon>Chimaeriformes</taxon>
        <taxon>Callorhinchidae</taxon>
        <taxon>Callorhinchus</taxon>
    </lineage>
</organism>
<reference evidence="4" key="1">
    <citation type="journal article" date="2014" name="Nature">
        <title>Elephant shark genome provides unique insights into gnathostome evolution.</title>
        <authorList>
            <consortium name="International Elephant Shark Genome Sequencing Consortium"/>
            <person name="Venkatesh B."/>
            <person name="Lee A.P."/>
            <person name="Ravi V."/>
            <person name="Maurya A.K."/>
            <person name="Lian M.M."/>
            <person name="Swann J.B."/>
            <person name="Ohta Y."/>
            <person name="Flajnik M.F."/>
            <person name="Sutoh Y."/>
            <person name="Kasahara M."/>
            <person name="Hoon S."/>
            <person name="Gangu V."/>
            <person name="Roy S.W."/>
            <person name="Irimia M."/>
            <person name="Korzh V."/>
            <person name="Kondrychyn I."/>
            <person name="Lim Z.W."/>
            <person name="Tay B.H."/>
            <person name="Tohari S."/>
            <person name="Kong K.W."/>
            <person name="Ho S."/>
            <person name="Lorente-Galdos B."/>
            <person name="Quilez J."/>
            <person name="Marques-Bonet T."/>
            <person name="Raney B.J."/>
            <person name="Ingham P.W."/>
            <person name="Tay A."/>
            <person name="Hillier L.W."/>
            <person name="Minx P."/>
            <person name="Boehm T."/>
            <person name="Wilson R.K."/>
            <person name="Brenner S."/>
            <person name="Warren W.C."/>
        </authorList>
    </citation>
    <scope>NUCLEOTIDE SEQUENCE</scope>
    <source>
        <tissue evidence="4">Testis</tissue>
    </source>
</reference>
<evidence type="ECO:0000256" key="1">
    <source>
        <dbReference type="ARBA" id="ARBA00009923"/>
    </source>
</evidence>
<evidence type="ECO:0000259" key="3">
    <source>
        <dbReference type="SMART" id="SM00198"/>
    </source>
</evidence>
<dbReference type="SMART" id="SM00198">
    <property type="entry name" value="SCP"/>
    <property type="match status" value="1"/>
</dbReference>
<dbReference type="InterPro" id="IPR002413">
    <property type="entry name" value="V5_allergen-like"/>
</dbReference>
<dbReference type="GeneID" id="103179853"/>
<feature type="chain" id="PRO_5004778234" evidence="2">
    <location>
        <begin position="23"/>
        <end position="250"/>
    </location>
</feature>
<dbReference type="SUPFAM" id="SSF55797">
    <property type="entry name" value="PR-1-like"/>
    <property type="match status" value="1"/>
</dbReference>
<dbReference type="InterPro" id="IPR001283">
    <property type="entry name" value="CRISP-related"/>
</dbReference>
<dbReference type="InterPro" id="IPR018244">
    <property type="entry name" value="Allrgn_V5/Tpx1_CS"/>
</dbReference>
<proteinExistence type="evidence at transcript level"/>
<dbReference type="InterPro" id="IPR014044">
    <property type="entry name" value="CAP_dom"/>
</dbReference>
<dbReference type="GO" id="GO:0005576">
    <property type="term" value="C:extracellular region"/>
    <property type="evidence" value="ECO:0007669"/>
    <property type="project" value="InterPro"/>
</dbReference>
<dbReference type="EMBL" id="JW873082">
    <property type="protein sequence ID" value="AFP05600.1"/>
    <property type="molecule type" value="mRNA"/>
</dbReference>
<dbReference type="AlphaFoldDB" id="V9L1P2"/>
<dbReference type="Gene3D" id="3.40.33.10">
    <property type="entry name" value="CAP"/>
    <property type="match status" value="1"/>
</dbReference>
<evidence type="ECO:0000313" key="4">
    <source>
        <dbReference type="EMBL" id="AFP05600.1"/>
    </source>
</evidence>
<dbReference type="PRINTS" id="PR00837">
    <property type="entry name" value="V5TPXLIKE"/>
</dbReference>
<sequence length="250" mass="28799">MAMVRWLFLGVLLELLTLFSSPGDLSRISIYNMKFINEILDTHNRYRSDVQPRASDMLFLSWDDGLAKTARAWSRICKFSHNPDMSKFGKGHPEFDFIGENMYVSPVDAFTVRNSLNVWHQEMNNFNYHTNKCDGSCDNYTQMIWASSYKIGCALHFCGRGIQDFNRNPGTIFICNYGPPGNDRISKPYNIGVPCFGCPEETCTNRLCSKAKREFIKRYHKWSPKYSLASIFFCNQPLLLTSIIAAYILQ</sequence>
<dbReference type="OrthoDB" id="43654at2759"/>
<dbReference type="PRINTS" id="PR00838">
    <property type="entry name" value="V5ALLERGEN"/>
</dbReference>
<dbReference type="PANTHER" id="PTHR10334">
    <property type="entry name" value="CYSTEINE-RICH SECRETORY PROTEIN-RELATED"/>
    <property type="match status" value="1"/>
</dbReference>
<dbReference type="InterPro" id="IPR035940">
    <property type="entry name" value="CAP_sf"/>
</dbReference>
<feature type="signal peptide" evidence="2">
    <location>
        <begin position="1"/>
        <end position="22"/>
    </location>
</feature>
<dbReference type="PROSITE" id="PS01010">
    <property type="entry name" value="CRISP_2"/>
    <property type="match status" value="1"/>
</dbReference>
<dbReference type="Pfam" id="PF00188">
    <property type="entry name" value="CAP"/>
    <property type="match status" value="1"/>
</dbReference>
<accession>V9L1P2</accession>
<protein>
    <submittedName>
        <fullName evidence="4">Glioma pathogenesis-related protein 1-like protein</fullName>
    </submittedName>
</protein>
<keyword evidence="2" id="KW-0732">Signal</keyword>
<feature type="domain" description="SCP" evidence="3">
    <location>
        <begin position="34"/>
        <end position="185"/>
    </location>
</feature>